<evidence type="ECO:0000256" key="2">
    <source>
        <dbReference type="ARBA" id="ARBA00001958"/>
    </source>
</evidence>
<evidence type="ECO:0000256" key="7">
    <source>
        <dbReference type="ARBA" id="ARBA00012142"/>
    </source>
</evidence>
<dbReference type="Proteomes" id="UP000197138">
    <property type="component" value="Unassembled WGS sequence"/>
</dbReference>
<comment type="cofactor">
    <cofactor evidence="2">
        <name>K(+)</name>
        <dbReference type="ChEBI" id="CHEBI:29103"/>
    </cofactor>
</comment>
<dbReference type="Gene3D" id="2.40.33.10">
    <property type="entry name" value="PK beta-barrel domain-like"/>
    <property type="match status" value="1"/>
</dbReference>
<evidence type="ECO:0000256" key="10">
    <source>
        <dbReference type="ARBA" id="ARBA00022723"/>
    </source>
</evidence>
<name>A0A218VT59_PUNGR</name>
<dbReference type="Gene3D" id="3.40.1380.20">
    <property type="entry name" value="Pyruvate kinase, C-terminal domain"/>
    <property type="match status" value="2"/>
</dbReference>
<feature type="domain" description="Pyruvate kinase barrel" evidence="20">
    <location>
        <begin position="20"/>
        <end position="345"/>
    </location>
</feature>
<evidence type="ECO:0000313" key="23">
    <source>
        <dbReference type="Proteomes" id="UP000197138"/>
    </source>
</evidence>
<evidence type="ECO:0000256" key="17">
    <source>
        <dbReference type="ARBA" id="ARBA00023317"/>
    </source>
</evidence>
<evidence type="ECO:0000313" key="22">
    <source>
        <dbReference type="EMBL" id="OWM63102.1"/>
    </source>
</evidence>
<dbReference type="SUPFAM" id="SSF52935">
    <property type="entry name" value="PK C-terminal domain-like"/>
    <property type="match status" value="2"/>
</dbReference>
<comment type="similarity">
    <text evidence="5 19">Belongs to the pyruvate kinase family.</text>
</comment>
<evidence type="ECO:0000256" key="3">
    <source>
        <dbReference type="ARBA" id="ARBA00004496"/>
    </source>
</evidence>
<dbReference type="SUPFAM" id="SSF50800">
    <property type="entry name" value="PK beta-barrel domain-like"/>
    <property type="match status" value="1"/>
</dbReference>
<dbReference type="InterPro" id="IPR011037">
    <property type="entry name" value="Pyrv_Knase-like_insert_dom_sf"/>
</dbReference>
<dbReference type="InterPro" id="IPR036918">
    <property type="entry name" value="Pyrv_Knase_C_sf"/>
</dbReference>
<keyword evidence="12 19" id="KW-0418">Kinase</keyword>
<dbReference type="PRINTS" id="PR01050">
    <property type="entry name" value="PYRUVTKNASE"/>
</dbReference>
<dbReference type="FunFam" id="2.40.33.10:FF:000001">
    <property type="entry name" value="Pyruvate kinase"/>
    <property type="match status" value="1"/>
</dbReference>
<comment type="catalytic activity">
    <reaction evidence="18 19">
        <text>pyruvate + ATP = phosphoenolpyruvate + ADP + H(+)</text>
        <dbReference type="Rhea" id="RHEA:18157"/>
        <dbReference type="ChEBI" id="CHEBI:15361"/>
        <dbReference type="ChEBI" id="CHEBI:15378"/>
        <dbReference type="ChEBI" id="CHEBI:30616"/>
        <dbReference type="ChEBI" id="CHEBI:58702"/>
        <dbReference type="ChEBI" id="CHEBI:456216"/>
        <dbReference type="EC" id="2.7.1.40"/>
    </reaction>
</comment>
<comment type="cofactor">
    <cofactor evidence="1">
        <name>Mg(2+)</name>
        <dbReference type="ChEBI" id="CHEBI:18420"/>
    </cofactor>
</comment>
<dbReference type="GO" id="GO:0004743">
    <property type="term" value="F:pyruvate kinase activity"/>
    <property type="evidence" value="ECO:0007669"/>
    <property type="project" value="UniProtKB-EC"/>
</dbReference>
<comment type="subunit">
    <text evidence="6">Homotetramer.</text>
</comment>
<dbReference type="GO" id="GO:0005524">
    <property type="term" value="F:ATP binding"/>
    <property type="evidence" value="ECO:0007669"/>
    <property type="project" value="UniProtKB-KW"/>
</dbReference>
<dbReference type="GO" id="GO:0000287">
    <property type="term" value="F:magnesium ion binding"/>
    <property type="evidence" value="ECO:0007669"/>
    <property type="project" value="InterPro"/>
</dbReference>
<comment type="pathway">
    <text evidence="4 19">Carbohydrate degradation; glycolysis; pyruvate from D-glyceraldehyde 3-phosphate: step 5/5.</text>
</comment>
<keyword evidence="8" id="KW-0963">Cytoplasm</keyword>
<protein>
    <recommendedName>
        <fullName evidence="7 19">Pyruvate kinase</fullName>
        <ecNumber evidence="7 19">2.7.1.40</ecNumber>
    </recommendedName>
</protein>
<dbReference type="InterPro" id="IPR015795">
    <property type="entry name" value="Pyrv_Knase_C"/>
</dbReference>
<keyword evidence="9 19" id="KW-0808">Transferase</keyword>
<dbReference type="InterPro" id="IPR015806">
    <property type="entry name" value="Pyrv_Knase_insert_dom_sf"/>
</dbReference>
<dbReference type="NCBIfam" id="TIGR01064">
    <property type="entry name" value="pyruv_kin"/>
    <property type="match status" value="1"/>
</dbReference>
<dbReference type="NCBIfam" id="NF004978">
    <property type="entry name" value="PRK06354.1"/>
    <property type="match status" value="1"/>
</dbReference>
<dbReference type="InterPro" id="IPR015793">
    <property type="entry name" value="Pyrv_Knase_brl"/>
</dbReference>
<gene>
    <name evidence="22" type="ORF">CDL15_Pgr008018</name>
</gene>
<dbReference type="GO" id="GO:0016301">
    <property type="term" value="F:kinase activity"/>
    <property type="evidence" value="ECO:0007669"/>
    <property type="project" value="UniProtKB-KW"/>
</dbReference>
<feature type="domain" description="Pyruvate kinase C-terminal" evidence="21">
    <location>
        <begin position="513"/>
        <end position="631"/>
    </location>
</feature>
<keyword evidence="11" id="KW-0547">Nucleotide-binding</keyword>
<dbReference type="GO" id="GO:0005737">
    <property type="term" value="C:cytoplasm"/>
    <property type="evidence" value="ECO:0007669"/>
    <property type="project" value="UniProtKB-SubCell"/>
</dbReference>
<reference evidence="23" key="1">
    <citation type="journal article" date="2017" name="Plant J.">
        <title>The pomegranate (Punica granatum L.) genome and the genomics of punicalagin biosynthesis.</title>
        <authorList>
            <person name="Qin G."/>
            <person name="Xu C."/>
            <person name="Ming R."/>
            <person name="Tang H."/>
            <person name="Guyot R."/>
            <person name="Kramer E.M."/>
            <person name="Hu Y."/>
            <person name="Yi X."/>
            <person name="Qi Y."/>
            <person name="Xu X."/>
            <person name="Gao Z."/>
            <person name="Pan H."/>
            <person name="Jian J."/>
            <person name="Tian Y."/>
            <person name="Yue Z."/>
            <person name="Xu Y."/>
        </authorList>
    </citation>
    <scope>NUCLEOTIDE SEQUENCE [LARGE SCALE GENOMIC DNA]</scope>
    <source>
        <strain evidence="23">cv. Dabenzi</strain>
    </source>
</reference>
<proteinExistence type="inferred from homology"/>
<dbReference type="PANTHER" id="PTHR11817">
    <property type="entry name" value="PYRUVATE KINASE"/>
    <property type="match status" value="1"/>
</dbReference>
<dbReference type="EMBL" id="MTKT01006206">
    <property type="protein sequence ID" value="OWM63102.1"/>
    <property type="molecule type" value="Genomic_DNA"/>
</dbReference>
<dbReference type="PROSITE" id="PS00110">
    <property type="entry name" value="PYRUVATE_KINASE"/>
    <property type="match status" value="1"/>
</dbReference>
<evidence type="ECO:0000256" key="8">
    <source>
        <dbReference type="ARBA" id="ARBA00022490"/>
    </source>
</evidence>
<dbReference type="GO" id="GO:0030955">
    <property type="term" value="F:potassium ion binding"/>
    <property type="evidence" value="ECO:0007669"/>
    <property type="project" value="InterPro"/>
</dbReference>
<keyword evidence="15" id="KW-0630">Potassium</keyword>
<dbReference type="GO" id="GO:0006950">
    <property type="term" value="P:response to stress"/>
    <property type="evidence" value="ECO:0007669"/>
    <property type="project" value="UniProtKB-ARBA"/>
</dbReference>
<dbReference type="InterPro" id="IPR001697">
    <property type="entry name" value="Pyr_Knase"/>
</dbReference>
<dbReference type="CDD" id="cd00288">
    <property type="entry name" value="Pyruvate_Kinase"/>
    <property type="match status" value="1"/>
</dbReference>
<organism evidence="22 23">
    <name type="scientific">Punica granatum</name>
    <name type="common">Pomegranate</name>
    <dbReference type="NCBI Taxonomy" id="22663"/>
    <lineage>
        <taxon>Eukaryota</taxon>
        <taxon>Viridiplantae</taxon>
        <taxon>Streptophyta</taxon>
        <taxon>Embryophyta</taxon>
        <taxon>Tracheophyta</taxon>
        <taxon>Spermatophyta</taxon>
        <taxon>Magnoliopsida</taxon>
        <taxon>eudicotyledons</taxon>
        <taxon>Gunneridae</taxon>
        <taxon>Pentapetalae</taxon>
        <taxon>rosids</taxon>
        <taxon>malvids</taxon>
        <taxon>Myrtales</taxon>
        <taxon>Lythraceae</taxon>
        <taxon>Punica</taxon>
    </lineage>
</organism>
<dbReference type="FunFam" id="3.40.1380.20:FF:000005">
    <property type="entry name" value="Pyruvate kinase"/>
    <property type="match status" value="2"/>
</dbReference>
<evidence type="ECO:0000256" key="11">
    <source>
        <dbReference type="ARBA" id="ARBA00022741"/>
    </source>
</evidence>
<dbReference type="Pfam" id="PF00224">
    <property type="entry name" value="PK"/>
    <property type="match status" value="1"/>
</dbReference>
<comment type="subcellular location">
    <subcellularLocation>
        <location evidence="3">Cytoplasm</location>
    </subcellularLocation>
</comment>
<dbReference type="InterPro" id="IPR015813">
    <property type="entry name" value="Pyrv/PenolPyrv_kinase-like_dom"/>
</dbReference>
<dbReference type="InterPro" id="IPR040442">
    <property type="entry name" value="Pyrv_kinase-like_dom_sf"/>
</dbReference>
<evidence type="ECO:0000256" key="19">
    <source>
        <dbReference type="RuleBase" id="RU000504"/>
    </source>
</evidence>
<keyword evidence="16 19" id="KW-0324">Glycolysis</keyword>
<keyword evidence="17" id="KW-0670">Pyruvate</keyword>
<evidence type="ECO:0000256" key="6">
    <source>
        <dbReference type="ARBA" id="ARBA00011881"/>
    </source>
</evidence>
<evidence type="ECO:0000256" key="12">
    <source>
        <dbReference type="ARBA" id="ARBA00022777"/>
    </source>
</evidence>
<dbReference type="NCBIfam" id="NF004491">
    <property type="entry name" value="PRK05826.1"/>
    <property type="match status" value="1"/>
</dbReference>
<dbReference type="Pfam" id="PF02887">
    <property type="entry name" value="PK_C"/>
    <property type="match status" value="2"/>
</dbReference>
<evidence type="ECO:0000256" key="14">
    <source>
        <dbReference type="ARBA" id="ARBA00022842"/>
    </source>
</evidence>
<evidence type="ECO:0000256" key="16">
    <source>
        <dbReference type="ARBA" id="ARBA00023152"/>
    </source>
</evidence>
<evidence type="ECO:0000259" key="21">
    <source>
        <dbReference type="Pfam" id="PF02887"/>
    </source>
</evidence>
<keyword evidence="14 19" id="KW-0460">Magnesium</keyword>
<evidence type="ECO:0000256" key="1">
    <source>
        <dbReference type="ARBA" id="ARBA00001946"/>
    </source>
</evidence>
<comment type="caution">
    <text evidence="22">The sequence shown here is derived from an EMBL/GenBank/DDBJ whole genome shotgun (WGS) entry which is preliminary data.</text>
</comment>
<keyword evidence="10" id="KW-0479">Metal-binding</keyword>
<evidence type="ECO:0000256" key="18">
    <source>
        <dbReference type="ARBA" id="ARBA00048152"/>
    </source>
</evidence>
<dbReference type="AlphaFoldDB" id="A0A218VT59"/>
<dbReference type="EC" id="2.7.1.40" evidence="7 19"/>
<evidence type="ECO:0000259" key="20">
    <source>
        <dbReference type="Pfam" id="PF00224"/>
    </source>
</evidence>
<evidence type="ECO:0000256" key="5">
    <source>
        <dbReference type="ARBA" id="ARBA00008663"/>
    </source>
</evidence>
<evidence type="ECO:0000256" key="4">
    <source>
        <dbReference type="ARBA" id="ARBA00004997"/>
    </source>
</evidence>
<evidence type="ECO:0000256" key="9">
    <source>
        <dbReference type="ARBA" id="ARBA00022679"/>
    </source>
</evidence>
<dbReference type="UniPathway" id="UPA00109">
    <property type="reaction ID" value="UER00188"/>
</dbReference>
<sequence length="643" mass="68875">MANIDIEGILKELPSDGRVPKTKIVCTLGPASRSVPMLEKLLRAGMNVARFNFSHGTHEYHQETLDNLKIAMHNTQILCAVMLDTKGPEIRTGFLKDGKPIQLKEGQEITVTTDYAIKGDSEMISMSYKKLAVDLKPGNTILCADGTITLTVLSCDATAGTVRCRCKNTAMLGERKNVNLPGVVVDLPTLTEKDKEDILQWGVPNRIDMIALSFVRKGSDLVNVRKVLGPHAKDIQLMSKVENQEGVINFDEILRETDSFMVARGDLGMEIPVEKIFLAQKMMIYKCNLAGKPVVTATQMLESMIKSPRPTRAEATDVANAVLDGTDCVMLSGESAAGAYPELAVKIMARICIEAESSLDYEATFKGMIRSTPLPMSPLESLASSAVSTANKAKARLIVVLTRGGTTAKLVAKYRPAVPILSVVVPVLTTDSFDWSCSDETPARHSLVYRGLIPLLAEGSAKATDAESTEEILEAALKSATEKGLCKPGDAVVALHRIGAASVIKICIVNPLESLASSAVSTANKAKARLIVVLTRGGTTAKLVAKYRPAVPILSVVVPVLTTDSFDWSCSDETPARHSLVYRGLIPLLAEGSAKATDAESTEEILEAALKSATEKGLCKPGDAVVALHRIGAASVIKICIVK</sequence>
<dbReference type="FunFam" id="3.20.20.60:FF:000001">
    <property type="entry name" value="Pyruvate kinase"/>
    <property type="match status" value="1"/>
</dbReference>
<accession>A0A218VT59</accession>
<keyword evidence="13" id="KW-0067">ATP-binding</keyword>
<dbReference type="InterPro" id="IPR018209">
    <property type="entry name" value="Pyrv_Knase_AS"/>
</dbReference>
<dbReference type="SUPFAM" id="SSF51621">
    <property type="entry name" value="Phosphoenolpyruvate/pyruvate domain"/>
    <property type="match status" value="1"/>
</dbReference>
<feature type="domain" description="Pyruvate kinase C-terminal" evidence="21">
    <location>
        <begin position="380"/>
        <end position="498"/>
    </location>
</feature>
<dbReference type="Gene3D" id="3.20.20.60">
    <property type="entry name" value="Phosphoenolpyruvate-binding domains"/>
    <property type="match status" value="1"/>
</dbReference>
<evidence type="ECO:0000256" key="15">
    <source>
        <dbReference type="ARBA" id="ARBA00022958"/>
    </source>
</evidence>
<evidence type="ECO:0000256" key="13">
    <source>
        <dbReference type="ARBA" id="ARBA00022840"/>
    </source>
</evidence>